<dbReference type="EMBL" id="BAAATR010000007">
    <property type="protein sequence ID" value="GAA2240620.1"/>
    <property type="molecule type" value="Genomic_DNA"/>
</dbReference>
<evidence type="ECO:0000313" key="2">
    <source>
        <dbReference type="Proteomes" id="UP001500305"/>
    </source>
</evidence>
<comment type="caution">
    <text evidence="1">The sequence shown here is derived from an EMBL/GenBank/DDBJ whole genome shotgun (WGS) entry which is preliminary data.</text>
</comment>
<keyword evidence="2" id="KW-1185">Reference proteome</keyword>
<proteinExistence type="predicted"/>
<name>A0ABN3DSD0_9ACTN</name>
<evidence type="ECO:0000313" key="1">
    <source>
        <dbReference type="EMBL" id="GAA2240620.1"/>
    </source>
</evidence>
<reference evidence="1 2" key="1">
    <citation type="journal article" date="2019" name="Int. J. Syst. Evol. Microbiol.">
        <title>The Global Catalogue of Microorganisms (GCM) 10K type strain sequencing project: providing services to taxonomists for standard genome sequencing and annotation.</title>
        <authorList>
            <consortium name="The Broad Institute Genomics Platform"/>
            <consortium name="The Broad Institute Genome Sequencing Center for Infectious Disease"/>
            <person name="Wu L."/>
            <person name="Ma J."/>
        </authorList>
    </citation>
    <scope>NUCLEOTIDE SEQUENCE [LARGE SCALE GENOMIC DNA]</scope>
    <source>
        <strain evidence="1 2">JCM 7356</strain>
    </source>
</reference>
<sequence>MNDKELRKRCVDVVAQIEFPSPFSINTLVDSVERRRGRQISLVPMPLAVRPESPCGLWVATDDVDYVLYTEATSTAHREHIVMHELGHMLLEHGSTEADQAEVARLLMPTLDPRFVQAVLARSVYTSQEERAAELVASLIPLRAGRAAPQARQEPVSPGMANLVQHIGAALERNSSRRT</sequence>
<gene>
    <name evidence="1" type="ORF">GCM10010430_22610</name>
</gene>
<dbReference type="Proteomes" id="UP001500305">
    <property type="component" value="Unassembled WGS sequence"/>
</dbReference>
<organism evidence="1 2">
    <name type="scientific">Kitasatospora cystarginea</name>
    <dbReference type="NCBI Taxonomy" id="58350"/>
    <lineage>
        <taxon>Bacteria</taxon>
        <taxon>Bacillati</taxon>
        <taxon>Actinomycetota</taxon>
        <taxon>Actinomycetes</taxon>
        <taxon>Kitasatosporales</taxon>
        <taxon>Streptomycetaceae</taxon>
        <taxon>Kitasatospora</taxon>
    </lineage>
</organism>
<accession>A0ABN3DSD0</accession>
<protein>
    <submittedName>
        <fullName evidence="1">ImmA/IrrE family metallo-endopeptidase</fullName>
    </submittedName>
</protein>
<dbReference type="RefSeq" id="WP_344636156.1">
    <property type="nucleotide sequence ID" value="NZ_BAAATR010000007.1"/>
</dbReference>